<dbReference type="Gene3D" id="1.25.40.10">
    <property type="entry name" value="Tetratricopeptide repeat domain"/>
    <property type="match status" value="1"/>
</dbReference>
<dbReference type="PANTHER" id="PTHR10622">
    <property type="entry name" value="HET DOMAIN-CONTAINING PROTEIN"/>
    <property type="match status" value="1"/>
</dbReference>
<dbReference type="EMBL" id="JAVRRJ010000004">
    <property type="protein sequence ID" value="KAK5085989.1"/>
    <property type="molecule type" value="Genomic_DNA"/>
</dbReference>
<dbReference type="Pfam" id="PF00931">
    <property type="entry name" value="NB-ARC"/>
    <property type="match status" value="1"/>
</dbReference>
<dbReference type="InterPro" id="IPR027417">
    <property type="entry name" value="P-loop_NTPase"/>
</dbReference>
<dbReference type="Gene3D" id="3.40.50.300">
    <property type="entry name" value="P-loop containing nucleotide triphosphate hydrolases"/>
    <property type="match status" value="1"/>
</dbReference>
<evidence type="ECO:0000313" key="4">
    <source>
        <dbReference type="Proteomes" id="UP001309876"/>
    </source>
</evidence>
<dbReference type="Pfam" id="PF06985">
    <property type="entry name" value="HET"/>
    <property type="match status" value="1"/>
</dbReference>
<dbReference type="InterPro" id="IPR011990">
    <property type="entry name" value="TPR-like_helical_dom_sf"/>
</dbReference>
<sequence>MRLLKRQPLAGVSTSNQFSLTEFRPSNIPPVYAILSRRWGPDEVTLKDVESGTAETKADYRKLEFCAEQAAHDGIVYFWIDTCCIDKANNTELSEAINSMFKWYQNATKCYVYLADVPIYNSAGGTPTKDQWEAAFQKSEWFDRGWTLQELIAPQAVEFFSVEGKKLGDKMSLEGPIHQVTGIPIDALRGKPLAQFDEQERLSWTARRETTIEEDAVYCLLGIFDTHMPLIYGEGRQKALARLQREIRISADPALLVASDTPWVVPFERNPRFTGRETQLGDLQGKLFAKGHTSKIAITGLGGVGKTQLVLELLYRTKTKHKGCSVLWIPATNTESLHQGYLIVARQLEIAGHEDDKADVKKLVQDYLSKEDTGQWLLVFDNADDIHMWMTPLPTPARQDVEGSVQISSGQPSRLIDYLPKSKRGCIIFTTRDRKAAAKLAQQNIITVPEMSETAARELLKKCLATPDLVDHLPDATALLAALTHLPLAIAQAAAYINANGITLADYLSLLDEKEEETIEVLSEEFEDGGRYHEVKNPVATTWLISFEQIRQHDPLAAEYLSFIACINSRNIPQSLLPSESSRKRELEAIGTLTAYSFVSRRPVESALDVHRLVHLATRNWLRKEGMLSQWMEKTITRLEEVFPDDDHDNRSIWRIYLPHVRQVLESDLISNSGEKRMALVWRYGQCLYSDGRWSEAEASFNEILATEMKTLDEESPSVLSSMAWLASTYSNQGRWEEAEQLQVQVVETFRTNLGAEHPSTLTSMANLAFTWKGLGRDVEAVQLMKDCVQRQTRILGAKHPDSLSSHLAIDEWELEHSRR</sequence>
<protein>
    <submittedName>
        <fullName evidence="3">Uncharacterized protein</fullName>
    </submittedName>
</protein>
<feature type="domain" description="NB-ARC" evidence="1">
    <location>
        <begin position="277"/>
        <end position="396"/>
    </location>
</feature>
<organism evidence="3 4">
    <name type="scientific">Lithohypha guttulata</name>
    <dbReference type="NCBI Taxonomy" id="1690604"/>
    <lineage>
        <taxon>Eukaryota</taxon>
        <taxon>Fungi</taxon>
        <taxon>Dikarya</taxon>
        <taxon>Ascomycota</taxon>
        <taxon>Pezizomycotina</taxon>
        <taxon>Eurotiomycetes</taxon>
        <taxon>Chaetothyriomycetidae</taxon>
        <taxon>Chaetothyriales</taxon>
        <taxon>Trichomeriaceae</taxon>
        <taxon>Lithohypha</taxon>
    </lineage>
</organism>
<dbReference type="PANTHER" id="PTHR10622:SF11">
    <property type="entry name" value="HET-DOMAIN-CONTAINING PROTEIN"/>
    <property type="match status" value="1"/>
</dbReference>
<gene>
    <name evidence="3" type="ORF">LTR05_005279</name>
</gene>
<reference evidence="3 4" key="1">
    <citation type="submission" date="2023-08" db="EMBL/GenBank/DDBJ databases">
        <title>Black Yeasts Isolated from many extreme environments.</title>
        <authorList>
            <person name="Coleine C."/>
            <person name="Stajich J.E."/>
            <person name="Selbmann L."/>
        </authorList>
    </citation>
    <scope>NUCLEOTIDE SEQUENCE [LARGE SCALE GENOMIC DNA]</scope>
    <source>
        <strain evidence="3 4">CCFEE 5910</strain>
    </source>
</reference>
<dbReference type="Pfam" id="PF13424">
    <property type="entry name" value="TPR_12"/>
    <property type="match status" value="1"/>
</dbReference>
<evidence type="ECO:0000259" key="2">
    <source>
        <dbReference type="Pfam" id="PF06985"/>
    </source>
</evidence>
<dbReference type="Proteomes" id="UP001309876">
    <property type="component" value="Unassembled WGS sequence"/>
</dbReference>
<keyword evidence="4" id="KW-1185">Reference proteome</keyword>
<dbReference type="SUPFAM" id="SSF48452">
    <property type="entry name" value="TPR-like"/>
    <property type="match status" value="1"/>
</dbReference>
<dbReference type="SUPFAM" id="SSF52540">
    <property type="entry name" value="P-loop containing nucleoside triphosphate hydrolases"/>
    <property type="match status" value="1"/>
</dbReference>
<name>A0AAN7T1W7_9EURO</name>
<dbReference type="AlphaFoldDB" id="A0AAN7T1W7"/>
<feature type="domain" description="Heterokaryon incompatibility" evidence="2">
    <location>
        <begin position="32"/>
        <end position="116"/>
    </location>
</feature>
<dbReference type="GO" id="GO:0043531">
    <property type="term" value="F:ADP binding"/>
    <property type="evidence" value="ECO:0007669"/>
    <property type="project" value="InterPro"/>
</dbReference>
<dbReference type="InterPro" id="IPR010730">
    <property type="entry name" value="HET"/>
</dbReference>
<accession>A0AAN7T1W7</accession>
<evidence type="ECO:0000313" key="3">
    <source>
        <dbReference type="EMBL" id="KAK5085989.1"/>
    </source>
</evidence>
<comment type="caution">
    <text evidence="3">The sequence shown here is derived from an EMBL/GenBank/DDBJ whole genome shotgun (WGS) entry which is preliminary data.</text>
</comment>
<evidence type="ECO:0000259" key="1">
    <source>
        <dbReference type="Pfam" id="PF00931"/>
    </source>
</evidence>
<dbReference type="InterPro" id="IPR002182">
    <property type="entry name" value="NB-ARC"/>
</dbReference>
<proteinExistence type="predicted"/>